<sequence>MGEKVETDCIIGYTIHLESICKLQEPGKVHPCILILQAMELDRRCNQLNLAWFDLKVVRWNGRIEDDGTDVGNPWSVVILHDRTWQRWLMLNPICLGKLGFSPGSDSLGKPGEASHGVGLAHRPSRIPPQNRCSSGRRCALPS</sequence>
<protein>
    <submittedName>
        <fullName evidence="2">Uncharacterized protein</fullName>
    </submittedName>
</protein>
<reference evidence="2 3" key="1">
    <citation type="submission" date="2024-04" db="EMBL/GenBank/DDBJ databases">
        <authorList>
            <person name="Fracassetti M."/>
        </authorList>
    </citation>
    <scope>NUCLEOTIDE SEQUENCE [LARGE SCALE GENOMIC DNA]</scope>
</reference>
<gene>
    <name evidence="2" type="ORF">LTRI10_LOCUS51763</name>
</gene>
<name>A0AAV2GRK3_9ROSI</name>
<accession>A0AAV2GRK3</accession>
<evidence type="ECO:0000313" key="2">
    <source>
        <dbReference type="EMBL" id="CAL1412468.1"/>
    </source>
</evidence>
<keyword evidence="3" id="KW-1185">Reference proteome</keyword>
<proteinExistence type="predicted"/>
<evidence type="ECO:0000313" key="3">
    <source>
        <dbReference type="Proteomes" id="UP001497516"/>
    </source>
</evidence>
<feature type="region of interest" description="Disordered" evidence="1">
    <location>
        <begin position="107"/>
        <end position="143"/>
    </location>
</feature>
<evidence type="ECO:0000256" key="1">
    <source>
        <dbReference type="SAM" id="MobiDB-lite"/>
    </source>
</evidence>
<dbReference type="Proteomes" id="UP001497516">
    <property type="component" value="Chromosome 9"/>
</dbReference>
<dbReference type="AlphaFoldDB" id="A0AAV2GRK3"/>
<dbReference type="EMBL" id="OZ034822">
    <property type="protein sequence ID" value="CAL1412468.1"/>
    <property type="molecule type" value="Genomic_DNA"/>
</dbReference>
<organism evidence="2 3">
    <name type="scientific">Linum trigynum</name>
    <dbReference type="NCBI Taxonomy" id="586398"/>
    <lineage>
        <taxon>Eukaryota</taxon>
        <taxon>Viridiplantae</taxon>
        <taxon>Streptophyta</taxon>
        <taxon>Embryophyta</taxon>
        <taxon>Tracheophyta</taxon>
        <taxon>Spermatophyta</taxon>
        <taxon>Magnoliopsida</taxon>
        <taxon>eudicotyledons</taxon>
        <taxon>Gunneridae</taxon>
        <taxon>Pentapetalae</taxon>
        <taxon>rosids</taxon>
        <taxon>fabids</taxon>
        <taxon>Malpighiales</taxon>
        <taxon>Linaceae</taxon>
        <taxon>Linum</taxon>
    </lineage>
</organism>